<accession>A0A8F5GTT6</accession>
<evidence type="ECO:0000313" key="2">
    <source>
        <dbReference type="Proteomes" id="UP000694018"/>
    </source>
</evidence>
<sequence length="40" mass="4645">MIVKKIKGVVVSFPSEKIMKEILDELNIEEENKKEGQEIK</sequence>
<protein>
    <submittedName>
        <fullName evidence="1">Uncharacterized protein</fullName>
    </submittedName>
</protein>
<organism evidence="1 2">
    <name type="scientific">Saccharolobus shibatae (strain ATCC 51178 / DSM 5389 / JCM 8931 / NBRC 15437 / B12)</name>
    <name type="common">Sulfolobus shibatae</name>
    <dbReference type="NCBI Taxonomy" id="523848"/>
    <lineage>
        <taxon>Archaea</taxon>
        <taxon>Thermoproteota</taxon>
        <taxon>Thermoprotei</taxon>
        <taxon>Sulfolobales</taxon>
        <taxon>Sulfolobaceae</taxon>
        <taxon>Saccharolobus</taxon>
    </lineage>
</organism>
<dbReference type="GeneID" id="80429048"/>
<dbReference type="Proteomes" id="UP000694018">
    <property type="component" value="Chromosome"/>
</dbReference>
<dbReference type="EMBL" id="CP077717">
    <property type="protein sequence ID" value="QXJ28697.1"/>
    <property type="molecule type" value="Genomic_DNA"/>
</dbReference>
<gene>
    <name evidence="1" type="ORF">J5U23_01566</name>
</gene>
<proteinExistence type="predicted"/>
<name>A0A8F5GTT6_SACSH</name>
<evidence type="ECO:0000313" key="1">
    <source>
        <dbReference type="EMBL" id="QXJ28697.1"/>
    </source>
</evidence>
<dbReference type="KEGG" id="sshi:J5U23_01566"/>
<dbReference type="RefSeq" id="WP_280638409.1">
    <property type="nucleotide sequence ID" value="NZ_CP077717.1"/>
</dbReference>
<reference evidence="1" key="1">
    <citation type="journal article" date="2021" name="Environ. Microbiol.">
        <title>New insights into the diversity and evolution of the archaeal mobilome from three complete genomes of Saccharolobus shibatae.</title>
        <authorList>
            <person name="Medvedeva S."/>
            <person name="Brandt D."/>
            <person name="Cvirkaite-Krupovic V."/>
            <person name="Liu Y."/>
            <person name="Severinov K."/>
            <person name="Ishino S."/>
            <person name="Ishino Y."/>
            <person name="Prangishvili D."/>
            <person name="Kalinowski J."/>
            <person name="Krupovic M."/>
        </authorList>
    </citation>
    <scope>NUCLEOTIDE SEQUENCE</scope>
    <source>
        <strain evidence="1">B12</strain>
    </source>
</reference>
<dbReference type="AlphaFoldDB" id="A0A8F5GTT6"/>